<protein>
    <submittedName>
        <fullName evidence="2">Uncharacterized protein</fullName>
    </submittedName>
</protein>
<accession>A0A0C2C792</accession>
<dbReference type="EMBL" id="KN772251">
    <property type="protein sequence ID" value="KIH45512.1"/>
    <property type="molecule type" value="Genomic_DNA"/>
</dbReference>
<keyword evidence="3" id="KW-1185">Reference proteome</keyword>
<feature type="region of interest" description="Disordered" evidence="1">
    <location>
        <begin position="1"/>
        <end position="22"/>
    </location>
</feature>
<dbReference type="Proteomes" id="UP000054047">
    <property type="component" value="Unassembled WGS sequence"/>
</dbReference>
<evidence type="ECO:0000313" key="2">
    <source>
        <dbReference type="EMBL" id="KIH45512.1"/>
    </source>
</evidence>
<evidence type="ECO:0000256" key="1">
    <source>
        <dbReference type="SAM" id="MobiDB-lite"/>
    </source>
</evidence>
<sequence>MGDAADVEKPCSSSAKPKPDFNERFRKLHQLRQQCRKANHEQVVEEDRKKKLPANYEAKKARDEWELEEMEAKKSTEAAVGITQKLTCIVRRPLEPNLLKEPALR</sequence>
<gene>
    <name evidence="2" type="ORF">ANCDUO_24447</name>
</gene>
<name>A0A0C2C792_9BILA</name>
<evidence type="ECO:0000313" key="3">
    <source>
        <dbReference type="Proteomes" id="UP000054047"/>
    </source>
</evidence>
<proteinExistence type="predicted"/>
<dbReference type="OrthoDB" id="199717at2759"/>
<dbReference type="AlphaFoldDB" id="A0A0C2C792"/>
<reference evidence="2 3" key="1">
    <citation type="submission" date="2013-12" db="EMBL/GenBank/DDBJ databases">
        <title>Draft genome of the parsitic nematode Ancylostoma duodenale.</title>
        <authorList>
            <person name="Mitreva M."/>
        </authorList>
    </citation>
    <scope>NUCLEOTIDE SEQUENCE [LARGE SCALE GENOMIC DNA]</scope>
    <source>
        <strain evidence="2 3">Zhejiang</strain>
    </source>
</reference>
<organism evidence="2 3">
    <name type="scientific">Ancylostoma duodenale</name>
    <dbReference type="NCBI Taxonomy" id="51022"/>
    <lineage>
        <taxon>Eukaryota</taxon>
        <taxon>Metazoa</taxon>
        <taxon>Ecdysozoa</taxon>
        <taxon>Nematoda</taxon>
        <taxon>Chromadorea</taxon>
        <taxon>Rhabditida</taxon>
        <taxon>Rhabditina</taxon>
        <taxon>Rhabditomorpha</taxon>
        <taxon>Strongyloidea</taxon>
        <taxon>Ancylostomatidae</taxon>
        <taxon>Ancylostomatinae</taxon>
        <taxon>Ancylostoma</taxon>
    </lineage>
</organism>